<evidence type="ECO:0000313" key="2">
    <source>
        <dbReference type="Proteomes" id="UP001232063"/>
    </source>
</evidence>
<keyword evidence="2" id="KW-1185">Reference proteome</keyword>
<dbReference type="AlphaFoldDB" id="A0AAE3QZM4"/>
<protein>
    <submittedName>
        <fullName evidence="1">Uncharacterized protein</fullName>
    </submittedName>
</protein>
<accession>A0AAE3QZM4</accession>
<gene>
    <name evidence="1" type="ORF">QNI22_07180</name>
</gene>
<organism evidence="1 2">
    <name type="scientific">Xanthocytophaga agilis</name>
    <dbReference type="NCBI Taxonomy" id="3048010"/>
    <lineage>
        <taxon>Bacteria</taxon>
        <taxon>Pseudomonadati</taxon>
        <taxon>Bacteroidota</taxon>
        <taxon>Cytophagia</taxon>
        <taxon>Cytophagales</taxon>
        <taxon>Rhodocytophagaceae</taxon>
        <taxon>Xanthocytophaga</taxon>
    </lineage>
</organism>
<dbReference type="Proteomes" id="UP001232063">
    <property type="component" value="Unassembled WGS sequence"/>
</dbReference>
<dbReference type="EMBL" id="JASJOU010000002">
    <property type="protein sequence ID" value="MDJ1500420.1"/>
    <property type="molecule type" value="Genomic_DNA"/>
</dbReference>
<dbReference type="RefSeq" id="WP_314509952.1">
    <property type="nucleotide sequence ID" value="NZ_JASJOU010000002.1"/>
</dbReference>
<proteinExistence type="predicted"/>
<name>A0AAE3QZM4_9BACT</name>
<reference evidence="1" key="1">
    <citation type="submission" date="2023-05" db="EMBL/GenBank/DDBJ databases">
        <authorList>
            <person name="Zhang X."/>
        </authorList>
    </citation>
    <scope>NUCLEOTIDE SEQUENCE</scope>
    <source>
        <strain evidence="1">BD1B2-1</strain>
    </source>
</reference>
<sequence length="226" mass="25665">MKMLSRMIPAAVLLSLMIVVLLWSCQGKRHEYKVSAQSVSDIMYDTSYVGVAEEKILDNRSDVQFCKALQLLKTHKNLEASIYIREGVTSLQKEDSGKGSEIRNKLDSAIIDLLQMAAAARKGTLNEDTFANKYHAAEWMVVHDEIEMWEQMPALDAKTNLHLRKTLQNINYKLISEDAEVKKEGECLLKEGYAFLKSSQVLARDTVISATHREAERIKSFVKKQI</sequence>
<comment type="caution">
    <text evidence="1">The sequence shown here is derived from an EMBL/GenBank/DDBJ whole genome shotgun (WGS) entry which is preliminary data.</text>
</comment>
<evidence type="ECO:0000313" key="1">
    <source>
        <dbReference type="EMBL" id="MDJ1500420.1"/>
    </source>
</evidence>